<feature type="region of interest" description="Disordered" evidence="1">
    <location>
        <begin position="59"/>
        <end position="93"/>
    </location>
</feature>
<dbReference type="Proteomes" id="UP001596135">
    <property type="component" value="Unassembled WGS sequence"/>
</dbReference>
<organism evidence="3 4">
    <name type="scientific">Nocardioides hankookensis</name>
    <dbReference type="NCBI Taxonomy" id="443157"/>
    <lineage>
        <taxon>Bacteria</taxon>
        <taxon>Bacillati</taxon>
        <taxon>Actinomycetota</taxon>
        <taxon>Actinomycetes</taxon>
        <taxon>Propionibacteriales</taxon>
        <taxon>Nocardioidaceae</taxon>
        <taxon>Nocardioides</taxon>
    </lineage>
</organism>
<feature type="compositionally biased region" description="Basic and acidic residues" evidence="1">
    <location>
        <begin position="1"/>
        <end position="13"/>
    </location>
</feature>
<name>A0ABW1LF43_9ACTN</name>
<accession>A0ABW1LF43</accession>
<keyword evidence="4" id="KW-1185">Reference proteome</keyword>
<evidence type="ECO:0000313" key="4">
    <source>
        <dbReference type="Proteomes" id="UP001596135"/>
    </source>
</evidence>
<proteinExistence type="predicted"/>
<evidence type="ECO:0000313" key="3">
    <source>
        <dbReference type="EMBL" id="MFC6042509.1"/>
    </source>
</evidence>
<gene>
    <name evidence="3" type="ORF">ACFPYL_05470</name>
</gene>
<protein>
    <submittedName>
        <fullName evidence="3">Uncharacterized protein</fullName>
    </submittedName>
</protein>
<dbReference type="EMBL" id="JBHSRJ010000003">
    <property type="protein sequence ID" value="MFC6042509.1"/>
    <property type="molecule type" value="Genomic_DNA"/>
</dbReference>
<feature type="transmembrane region" description="Helical" evidence="2">
    <location>
        <begin position="40"/>
        <end position="58"/>
    </location>
</feature>
<keyword evidence="2" id="KW-1133">Transmembrane helix</keyword>
<keyword evidence="2" id="KW-0812">Transmembrane</keyword>
<sequence length="279" mass="29307">MDTDIRDRLEHSFGDGPAHPPLEEQLTAGSRALRRRRGTAAAAACAVVVALGASYAVATSGSSPGTGSRIANEPTPSPSSAASASGPTWEDDTPVRYAEGELQIRAGVVVHEHLENPFGFTPPKLSDALDLTYEGQRMWVLAQRDAEGYGYTSAAPSNGWASFADWVADQTGNAVPGADGWPATVRLTDRGEVVAAPGAEVVQRTDDPRLGPDFAAPGTPTGAAVVTVGGDDRSFFVVWRVIDGKLDVITTPPRDVVGASFDELLTHARLQYAAEEGLR</sequence>
<reference evidence="4" key="1">
    <citation type="journal article" date="2019" name="Int. J. Syst. Evol. Microbiol.">
        <title>The Global Catalogue of Microorganisms (GCM) 10K type strain sequencing project: providing services to taxonomists for standard genome sequencing and annotation.</title>
        <authorList>
            <consortium name="The Broad Institute Genomics Platform"/>
            <consortium name="The Broad Institute Genome Sequencing Center for Infectious Disease"/>
            <person name="Wu L."/>
            <person name="Ma J."/>
        </authorList>
    </citation>
    <scope>NUCLEOTIDE SEQUENCE [LARGE SCALE GENOMIC DNA]</scope>
    <source>
        <strain evidence="4">CCUG 54522</strain>
    </source>
</reference>
<evidence type="ECO:0000256" key="1">
    <source>
        <dbReference type="SAM" id="MobiDB-lite"/>
    </source>
</evidence>
<evidence type="ECO:0000256" key="2">
    <source>
        <dbReference type="SAM" id="Phobius"/>
    </source>
</evidence>
<feature type="region of interest" description="Disordered" evidence="1">
    <location>
        <begin position="1"/>
        <end position="23"/>
    </location>
</feature>
<comment type="caution">
    <text evidence="3">The sequence shown here is derived from an EMBL/GenBank/DDBJ whole genome shotgun (WGS) entry which is preliminary data.</text>
</comment>
<dbReference type="RefSeq" id="WP_379151360.1">
    <property type="nucleotide sequence ID" value="NZ_JBHSRJ010000003.1"/>
</dbReference>
<keyword evidence="2" id="KW-0472">Membrane</keyword>